<dbReference type="SMART" id="SM00316">
    <property type="entry name" value="S1"/>
    <property type="match status" value="1"/>
</dbReference>
<dbReference type="InterPro" id="IPR024055">
    <property type="entry name" value="TIF2_asu_C"/>
</dbReference>
<dbReference type="CDD" id="cd04452">
    <property type="entry name" value="S1_IF2_alpha"/>
    <property type="match status" value="1"/>
</dbReference>
<dbReference type="SUPFAM" id="SSF116742">
    <property type="entry name" value="eIF2alpha middle domain-like"/>
    <property type="match status" value="1"/>
</dbReference>
<keyword evidence="5 11" id="KW-0396">Initiation factor</keyword>
<dbReference type="EMBL" id="CP075546">
    <property type="protein sequence ID" value="QVV87418.1"/>
    <property type="molecule type" value="Genomic_DNA"/>
</dbReference>
<dbReference type="GO" id="GO:0043022">
    <property type="term" value="F:ribosome binding"/>
    <property type="evidence" value="ECO:0007669"/>
    <property type="project" value="TreeGrafter"/>
</dbReference>
<dbReference type="NCBIfam" id="NF003064">
    <property type="entry name" value="PRK03987.1-4"/>
    <property type="match status" value="1"/>
</dbReference>
<dbReference type="SUPFAM" id="SSF110993">
    <property type="entry name" value="eIF-2-alpha, C-terminal domain"/>
    <property type="match status" value="1"/>
</dbReference>
<evidence type="ECO:0000256" key="5">
    <source>
        <dbReference type="ARBA" id="ARBA00022540"/>
    </source>
</evidence>
<evidence type="ECO:0000313" key="11">
    <source>
        <dbReference type="EMBL" id="QVV87418.1"/>
    </source>
</evidence>
<dbReference type="FunFam" id="3.30.70.1130:FF:000002">
    <property type="entry name" value="Translation initiation factor 2 subunit alpha"/>
    <property type="match status" value="1"/>
</dbReference>
<proteinExistence type="inferred from homology"/>
<comment type="function">
    <text evidence="1">eIF-2 functions in the early steps of protein synthesis by forming a ternary complex with GTP and initiator tRNA.</text>
</comment>
<evidence type="ECO:0000256" key="4">
    <source>
        <dbReference type="ARBA" id="ARBA00013678"/>
    </source>
</evidence>
<dbReference type="Gene3D" id="2.40.50.140">
    <property type="entry name" value="Nucleic acid-binding proteins"/>
    <property type="match status" value="1"/>
</dbReference>
<keyword evidence="7" id="KW-0648">Protein biosynthesis</keyword>
<evidence type="ECO:0000313" key="12">
    <source>
        <dbReference type="Proteomes" id="UP000680656"/>
    </source>
</evidence>
<protein>
    <recommendedName>
        <fullName evidence="4">Translation initiation factor 2 subunit alpha</fullName>
    </recommendedName>
    <alternativeName>
        <fullName evidence="8">aIF2-alpha</fullName>
    </alternativeName>
    <alternativeName>
        <fullName evidence="9">eIF-2-alpha</fullName>
    </alternativeName>
</protein>
<evidence type="ECO:0000256" key="2">
    <source>
        <dbReference type="ARBA" id="ARBA00007223"/>
    </source>
</evidence>
<evidence type="ECO:0000256" key="9">
    <source>
        <dbReference type="ARBA" id="ARBA00033333"/>
    </source>
</evidence>
<dbReference type="InterPro" id="IPR003029">
    <property type="entry name" value="S1_domain"/>
</dbReference>
<comment type="similarity">
    <text evidence="2">Belongs to the eIF-2-alpha family.</text>
</comment>
<dbReference type="Pfam" id="PF00575">
    <property type="entry name" value="S1"/>
    <property type="match status" value="1"/>
</dbReference>
<dbReference type="RefSeq" id="WP_214418240.1">
    <property type="nucleotide sequence ID" value="NZ_CP075546.1"/>
</dbReference>
<dbReference type="Gene3D" id="3.30.70.1130">
    <property type="entry name" value="EIF_2_alpha"/>
    <property type="match status" value="1"/>
</dbReference>
<dbReference type="SUPFAM" id="SSF50249">
    <property type="entry name" value="Nucleic acid-binding proteins"/>
    <property type="match status" value="1"/>
</dbReference>
<dbReference type="FunFam" id="2.40.50.140:FF:000015">
    <property type="entry name" value="Eukaryotic translation initiation factor 2 subunit alpha"/>
    <property type="match status" value="1"/>
</dbReference>
<feature type="domain" description="S1 motif" evidence="10">
    <location>
        <begin position="10"/>
        <end position="81"/>
    </location>
</feature>
<name>A0A8E7EFM5_9EURY</name>
<dbReference type="AlphaFoldDB" id="A0A8E7EFM5"/>
<keyword evidence="6" id="KW-0694">RNA-binding</keyword>
<evidence type="ECO:0000256" key="1">
    <source>
        <dbReference type="ARBA" id="ARBA00003323"/>
    </source>
</evidence>
<dbReference type="InterPro" id="IPR011488">
    <property type="entry name" value="TIF_2_asu"/>
</dbReference>
<dbReference type="InterPro" id="IPR044126">
    <property type="entry name" value="S1_IF2_alpha"/>
</dbReference>
<dbReference type="GO" id="GO:0003723">
    <property type="term" value="F:RNA binding"/>
    <property type="evidence" value="ECO:0007669"/>
    <property type="project" value="UniProtKB-KW"/>
</dbReference>
<dbReference type="GeneID" id="65565103"/>
<organism evidence="11 12">
    <name type="scientific">Methanospirillum purgamenti</name>
    <dbReference type="NCBI Taxonomy" id="2834276"/>
    <lineage>
        <taxon>Archaea</taxon>
        <taxon>Methanobacteriati</taxon>
        <taxon>Methanobacteriota</taxon>
        <taxon>Stenosarchaea group</taxon>
        <taxon>Methanomicrobia</taxon>
        <taxon>Methanomicrobiales</taxon>
        <taxon>Methanospirillaceae</taxon>
        <taxon>Methanospirillum</taxon>
    </lineage>
</organism>
<evidence type="ECO:0000256" key="8">
    <source>
        <dbReference type="ARBA" id="ARBA00030860"/>
    </source>
</evidence>
<evidence type="ECO:0000256" key="7">
    <source>
        <dbReference type="ARBA" id="ARBA00022917"/>
    </source>
</evidence>
<dbReference type="Gene3D" id="1.10.150.190">
    <property type="entry name" value="Translation initiation factor 2, subunit 1, domain 2"/>
    <property type="match status" value="1"/>
</dbReference>
<dbReference type="KEGG" id="mrtj:KHC33_08485"/>
<accession>A0A8E7EFM5</accession>
<keyword evidence="12" id="KW-1185">Reference proteome</keyword>
<dbReference type="PANTHER" id="PTHR10602">
    <property type="entry name" value="EUKARYOTIC TRANSLATION INITIATION FACTOR 2 SUBUNIT 1"/>
    <property type="match status" value="1"/>
</dbReference>
<gene>
    <name evidence="11" type="ORF">KHC33_08485</name>
</gene>
<dbReference type="PANTHER" id="PTHR10602:SF0">
    <property type="entry name" value="EUKARYOTIC TRANSLATION INITIATION FACTOR 2 SUBUNIT 1"/>
    <property type="match status" value="1"/>
</dbReference>
<dbReference type="Pfam" id="PF07541">
    <property type="entry name" value="EIF_2_alpha"/>
    <property type="match status" value="1"/>
</dbReference>
<dbReference type="PROSITE" id="PS50126">
    <property type="entry name" value="S1"/>
    <property type="match status" value="1"/>
</dbReference>
<evidence type="ECO:0000256" key="6">
    <source>
        <dbReference type="ARBA" id="ARBA00022884"/>
    </source>
</evidence>
<comment type="subunit">
    <text evidence="3">Heterotrimer composed of an alpha, a beta and a gamma chain.</text>
</comment>
<evidence type="ECO:0000256" key="3">
    <source>
        <dbReference type="ARBA" id="ARBA00011243"/>
    </source>
</evidence>
<dbReference type="InterPro" id="IPR024054">
    <property type="entry name" value="TIF2_asu_middle_sf"/>
</dbReference>
<dbReference type="InterPro" id="IPR012340">
    <property type="entry name" value="NA-bd_OB-fold"/>
</dbReference>
<evidence type="ECO:0000259" key="10">
    <source>
        <dbReference type="PROSITE" id="PS50126"/>
    </source>
</evidence>
<reference evidence="11 12" key="1">
    <citation type="submission" date="2021-05" db="EMBL/GenBank/DDBJ databases">
        <title>A novel Methanospirillum isolate from a pyrite-forming mixed culture.</title>
        <authorList>
            <person name="Bunk B."/>
            <person name="Sproer C."/>
            <person name="Spring S."/>
            <person name="Pester M."/>
        </authorList>
    </citation>
    <scope>NUCLEOTIDE SEQUENCE [LARGE SCALE GENOMIC DNA]</scope>
    <source>
        <strain evidence="11 12">J.3.6.1-F.2.7.3</strain>
    </source>
</reference>
<dbReference type="GO" id="GO:0003743">
    <property type="term" value="F:translation initiation factor activity"/>
    <property type="evidence" value="ECO:0007669"/>
    <property type="project" value="UniProtKB-KW"/>
</dbReference>
<sequence length="264" mass="29512">MQEREWPEQGELVVCSVQNVKDFVAFVTLDEYNNREGLIPIAEVARGWIKYIRDHIREGQKVVCKVLNVDPQKGHIDLSLKDVNEHQRREKIRVWKNESKARKWIGFAAEAAGQAEGAHDIASALYREYGELYAAFEDFVTEGRNALNKLKIDPKLADALYTIATENVKLPSVTISGDLFLRSTKSDGVNIIRRALRSAEPKVDGAEIEITYLGAPNYRIKVIATNYKDAEKALEKASSAAIGVLKRAGGEGKFSRKSKSGKHV</sequence>
<dbReference type="Proteomes" id="UP000680656">
    <property type="component" value="Chromosome"/>
</dbReference>